<gene>
    <name evidence="1" type="ORF">S03H2_59705</name>
</gene>
<name>X1IRE0_9ZZZZ</name>
<dbReference type="AlphaFoldDB" id="X1IRE0"/>
<dbReference type="EMBL" id="BARU01038402">
    <property type="protein sequence ID" value="GAH84292.1"/>
    <property type="molecule type" value="Genomic_DNA"/>
</dbReference>
<sequence>MKQQSLEDILYEAEISEDTAECIPCRIAAGIGITKNLCEEFKDELDCRELAAMVDSPGLYTLSQLQTTIEKIARSSHGKPKELLDYTLCLMKGECSLPENSVGGDR</sequence>
<proteinExistence type="predicted"/>
<accession>X1IRE0</accession>
<evidence type="ECO:0000313" key="1">
    <source>
        <dbReference type="EMBL" id="GAH84292.1"/>
    </source>
</evidence>
<reference evidence="1" key="1">
    <citation type="journal article" date="2014" name="Front. Microbiol.">
        <title>High frequency of phylogenetically diverse reductive dehalogenase-homologous genes in deep subseafloor sedimentary metagenomes.</title>
        <authorList>
            <person name="Kawai M."/>
            <person name="Futagami T."/>
            <person name="Toyoda A."/>
            <person name="Takaki Y."/>
            <person name="Nishi S."/>
            <person name="Hori S."/>
            <person name="Arai W."/>
            <person name="Tsubouchi T."/>
            <person name="Morono Y."/>
            <person name="Uchiyama I."/>
            <person name="Ito T."/>
            <person name="Fujiyama A."/>
            <person name="Inagaki F."/>
            <person name="Takami H."/>
        </authorList>
    </citation>
    <scope>NUCLEOTIDE SEQUENCE</scope>
    <source>
        <strain evidence="1">Expedition CK06-06</strain>
    </source>
</reference>
<comment type="caution">
    <text evidence="1">The sequence shown here is derived from an EMBL/GenBank/DDBJ whole genome shotgun (WGS) entry which is preliminary data.</text>
</comment>
<organism evidence="1">
    <name type="scientific">marine sediment metagenome</name>
    <dbReference type="NCBI Taxonomy" id="412755"/>
    <lineage>
        <taxon>unclassified sequences</taxon>
        <taxon>metagenomes</taxon>
        <taxon>ecological metagenomes</taxon>
    </lineage>
</organism>
<protein>
    <submittedName>
        <fullName evidence="1">Uncharacterized protein</fullName>
    </submittedName>
</protein>